<comment type="caution">
    <text evidence="1">The sequence shown here is derived from an EMBL/GenBank/DDBJ whole genome shotgun (WGS) entry which is preliminary data.</text>
</comment>
<keyword evidence="2" id="KW-1185">Reference proteome</keyword>
<organism evidence="1 2">
    <name type="scientific">Aminivibrio pyruvatiphilus</name>
    <dbReference type="NCBI Taxonomy" id="1005740"/>
    <lineage>
        <taxon>Bacteria</taxon>
        <taxon>Thermotogati</taxon>
        <taxon>Synergistota</taxon>
        <taxon>Synergistia</taxon>
        <taxon>Synergistales</taxon>
        <taxon>Aminobacteriaceae</taxon>
        <taxon>Aminivibrio</taxon>
    </lineage>
</organism>
<dbReference type="AlphaFoldDB" id="A0A4R8M805"/>
<dbReference type="InterPro" id="IPR015946">
    <property type="entry name" value="KH_dom-like_a/b"/>
</dbReference>
<dbReference type="InterPro" id="IPR003718">
    <property type="entry name" value="OsmC/Ohr_fam"/>
</dbReference>
<sequence>MGVMNVSTRVRPEDLAVVAEARGHCLDMDQSKQNGGLENTLKPMEVVLAALGGCITMVAMARAPKENLDLRDLRLEMEGEYSAADGFRTIRMTARLRSSSPEDRLMEFFHAVERVCPVSNSLKARIELEVVRER</sequence>
<name>A0A4R8M805_9BACT</name>
<evidence type="ECO:0000313" key="1">
    <source>
        <dbReference type="EMBL" id="TDY61640.1"/>
    </source>
</evidence>
<dbReference type="InterPro" id="IPR052924">
    <property type="entry name" value="OsmC/Ohr_hydroprdx_reductase"/>
</dbReference>
<dbReference type="PANTHER" id="PTHR35368">
    <property type="entry name" value="HYDROPEROXIDE REDUCTASE"/>
    <property type="match status" value="1"/>
</dbReference>
<dbReference type="Gene3D" id="3.30.300.20">
    <property type="match status" value="1"/>
</dbReference>
<dbReference type="Proteomes" id="UP000295066">
    <property type="component" value="Unassembled WGS sequence"/>
</dbReference>
<dbReference type="Pfam" id="PF02566">
    <property type="entry name" value="OsmC"/>
    <property type="match status" value="1"/>
</dbReference>
<evidence type="ECO:0000313" key="2">
    <source>
        <dbReference type="Proteomes" id="UP000295066"/>
    </source>
</evidence>
<dbReference type="EMBL" id="SORI01000005">
    <property type="protein sequence ID" value="TDY61640.1"/>
    <property type="molecule type" value="Genomic_DNA"/>
</dbReference>
<dbReference type="RefSeq" id="WP_166670018.1">
    <property type="nucleotide sequence ID" value="NZ_SORI01000005.1"/>
</dbReference>
<gene>
    <name evidence="1" type="ORF">C8D99_10552</name>
</gene>
<dbReference type="SUPFAM" id="SSF82784">
    <property type="entry name" value="OsmC-like"/>
    <property type="match status" value="1"/>
</dbReference>
<accession>A0A4R8M805</accession>
<dbReference type="PANTHER" id="PTHR35368:SF1">
    <property type="entry name" value="HYDROPEROXIDE REDUCTASE"/>
    <property type="match status" value="1"/>
</dbReference>
<dbReference type="InterPro" id="IPR036102">
    <property type="entry name" value="OsmC/Ohrsf"/>
</dbReference>
<protein>
    <submittedName>
        <fullName evidence="1">Putative OsmC-like protein</fullName>
    </submittedName>
</protein>
<reference evidence="1 2" key="1">
    <citation type="submission" date="2019-03" db="EMBL/GenBank/DDBJ databases">
        <title>Genomic Encyclopedia of Type Strains, Phase IV (KMG-IV): sequencing the most valuable type-strain genomes for metagenomic binning, comparative biology and taxonomic classification.</title>
        <authorList>
            <person name="Goeker M."/>
        </authorList>
    </citation>
    <scope>NUCLEOTIDE SEQUENCE [LARGE SCALE GENOMIC DNA]</scope>
    <source>
        <strain evidence="1 2">DSM 25964</strain>
    </source>
</reference>
<proteinExistence type="predicted"/>